<evidence type="ECO:0000313" key="2">
    <source>
        <dbReference type="Proteomes" id="UP000744676"/>
    </source>
</evidence>
<dbReference type="Proteomes" id="UP000744676">
    <property type="component" value="Unassembled WGS sequence"/>
</dbReference>
<protein>
    <submittedName>
        <fullName evidence="1">Uncharacterized protein</fullName>
    </submittedName>
</protein>
<gene>
    <name evidence="1" type="ORF">D0Z00_000075</name>
</gene>
<keyword evidence="2" id="KW-1185">Reference proteome</keyword>
<accession>A0ACB6VBR8</accession>
<reference evidence="1 2" key="1">
    <citation type="journal article" date="2020" name="Front. Microbiol.">
        <title>Phenotypic and Genetic Characterization of the Cheese Ripening Yeast Geotrichum candidum.</title>
        <authorList>
            <person name="Perkins V."/>
            <person name="Vignola S."/>
            <person name="Lessard M.H."/>
            <person name="Plante P.L."/>
            <person name="Corbeil J."/>
            <person name="Dugat-Bony E."/>
            <person name="Frenette M."/>
            <person name="Labrie S."/>
        </authorList>
    </citation>
    <scope>NUCLEOTIDE SEQUENCE [LARGE SCALE GENOMIC DNA]</scope>
    <source>
        <strain evidence="1 2">LMA-1147</strain>
    </source>
</reference>
<organism evidence="1 2">
    <name type="scientific">Geotrichum galactomycetum</name>
    <dbReference type="NCBI Taxonomy" id="27317"/>
    <lineage>
        <taxon>Eukaryota</taxon>
        <taxon>Fungi</taxon>
        <taxon>Dikarya</taxon>
        <taxon>Ascomycota</taxon>
        <taxon>Saccharomycotina</taxon>
        <taxon>Dipodascomycetes</taxon>
        <taxon>Dipodascales</taxon>
        <taxon>Dipodascaceae</taxon>
        <taxon>Geotrichum</taxon>
    </lineage>
</organism>
<comment type="caution">
    <text evidence="1">The sequence shown here is derived from an EMBL/GenBank/DDBJ whole genome shotgun (WGS) entry which is preliminary data.</text>
</comment>
<proteinExistence type="predicted"/>
<name>A0ACB6VBR8_9ASCO</name>
<evidence type="ECO:0000313" key="1">
    <source>
        <dbReference type="EMBL" id="KAF5103097.1"/>
    </source>
</evidence>
<dbReference type="EMBL" id="QVQA01000001">
    <property type="protein sequence ID" value="KAF5103097.1"/>
    <property type="molecule type" value="Genomic_DNA"/>
</dbReference>
<sequence length="492" mass="53850">MSTIETITLPNGKTYEQPTGLFINNEFVKSQDGKKFPVENPSTEKQITEVYEAGEADVELAVEAAEAAFDDWGFGDSTHRGRLLNDLADKIEEHAETLASIESLNNGKPLSLARIDVQLSADCIRNYGGWANKIYGDVVDSGSGYFNYIRREPIGVCGQVIPWNFPLLMFAWKIGPALAAGNTIVLKTAESTPLSALYAAKLAQEVGFPAGVLNIVSGYGKTGQYITSHMRIKKIAFTGSTATGRHVMRAAAASNLKKVTLELGGKSPNIVFEDADLDKAVEFANLGIYFNSGEVCCAGSRIYVQEGIYDTFLEKLKARAEKNVVGDPFDENTFQGPQTSRIQLDRILQYIEDGIQGGAKVITGGKRVDREGYFVHPTIFADVTEDMKIVKEEIFGPVVTITKFKNVEDVIKLANDTEYGLAAGIHTNDINKAIHVANKIRAGTIWVNTYNDFHHNVPFGGFNQSGIGRELGKEGIMEAYTQPKSVRIKLDI</sequence>